<evidence type="ECO:0000256" key="1">
    <source>
        <dbReference type="SAM" id="MobiDB-lite"/>
    </source>
</evidence>
<evidence type="ECO:0000313" key="3">
    <source>
        <dbReference type="Proteomes" id="UP000014137"/>
    </source>
</evidence>
<reference evidence="2 3" key="1">
    <citation type="submission" date="2012-10" db="EMBL/GenBank/DDBJ databases">
        <title>Genome assembly of Amycolatopsis azurea DSM 43854.</title>
        <authorList>
            <person name="Khatri I."/>
            <person name="Kaur I."/>
            <person name="Subramanian S."/>
            <person name="Mayilraj S."/>
        </authorList>
    </citation>
    <scope>NUCLEOTIDE SEQUENCE [LARGE SCALE GENOMIC DNA]</scope>
    <source>
        <strain evidence="2 3">DSM 43854</strain>
    </source>
</reference>
<feature type="region of interest" description="Disordered" evidence="1">
    <location>
        <begin position="1"/>
        <end position="20"/>
    </location>
</feature>
<dbReference type="EMBL" id="ANMG01000004">
    <property type="protein sequence ID" value="EMD29338.1"/>
    <property type="molecule type" value="Genomic_DNA"/>
</dbReference>
<dbReference type="Proteomes" id="UP000014137">
    <property type="component" value="Unassembled WGS sequence"/>
</dbReference>
<comment type="caution">
    <text evidence="2">The sequence shown here is derived from an EMBL/GenBank/DDBJ whole genome shotgun (WGS) entry which is preliminary data.</text>
</comment>
<sequence length="38" mass="4173">MIASRDIPLRPDDGIRPNPTVVSTVYSGRHREGPLPCV</sequence>
<organism evidence="2 3">
    <name type="scientific">Amycolatopsis azurea DSM 43854</name>
    <dbReference type="NCBI Taxonomy" id="1238180"/>
    <lineage>
        <taxon>Bacteria</taxon>
        <taxon>Bacillati</taxon>
        <taxon>Actinomycetota</taxon>
        <taxon>Actinomycetes</taxon>
        <taxon>Pseudonocardiales</taxon>
        <taxon>Pseudonocardiaceae</taxon>
        <taxon>Amycolatopsis</taxon>
    </lineage>
</organism>
<protein>
    <submittedName>
        <fullName evidence="2">Uncharacterized protein</fullName>
    </submittedName>
</protein>
<dbReference type="PATRIC" id="fig|1238180.3.peg.649"/>
<proteinExistence type="predicted"/>
<dbReference type="AlphaFoldDB" id="M2PXI3"/>
<accession>M2PXI3</accession>
<name>M2PXI3_9PSEU</name>
<evidence type="ECO:0000313" key="2">
    <source>
        <dbReference type="EMBL" id="EMD29338.1"/>
    </source>
</evidence>
<gene>
    <name evidence="2" type="ORF">C791_4187</name>
</gene>